<protein>
    <recommendedName>
        <fullName evidence="1">Tc1-like transposase DDE domain-containing protein</fullName>
    </recommendedName>
</protein>
<dbReference type="Pfam" id="PF13358">
    <property type="entry name" value="DDE_3"/>
    <property type="match status" value="1"/>
</dbReference>
<gene>
    <name evidence="2" type="ORF">TNCV_234161</name>
</gene>
<comment type="caution">
    <text evidence="2">The sequence shown here is derived from an EMBL/GenBank/DDBJ whole genome shotgun (WGS) entry which is preliminary data.</text>
</comment>
<keyword evidence="3" id="KW-1185">Reference proteome</keyword>
<dbReference type="InterPro" id="IPR038717">
    <property type="entry name" value="Tc1-like_DDE_dom"/>
</dbReference>
<feature type="domain" description="Tc1-like transposase DDE" evidence="1">
    <location>
        <begin position="3"/>
        <end position="50"/>
    </location>
</feature>
<dbReference type="Proteomes" id="UP000887159">
    <property type="component" value="Unassembled WGS sequence"/>
</dbReference>
<evidence type="ECO:0000313" key="3">
    <source>
        <dbReference type="Proteomes" id="UP000887159"/>
    </source>
</evidence>
<evidence type="ECO:0000313" key="2">
    <source>
        <dbReference type="EMBL" id="GFY14866.1"/>
    </source>
</evidence>
<dbReference type="InterPro" id="IPR036397">
    <property type="entry name" value="RNaseH_sf"/>
</dbReference>
<evidence type="ECO:0000259" key="1">
    <source>
        <dbReference type="Pfam" id="PF13358"/>
    </source>
</evidence>
<sequence length="131" mass="14764">MDDNATYHRTLAVQDCLDSKGIQRLVWPARFPDLNPIENVLDALESKLLVETILRQTRTPFSVHSQRNEINCLNSCWIMLFEVCAMGHNRVTQESTGPHAARALQVVYHCTSSVVLGHELMTRCLVVSSCP</sequence>
<accession>A0A8X6SMH8</accession>
<dbReference type="GO" id="GO:0003676">
    <property type="term" value="F:nucleic acid binding"/>
    <property type="evidence" value="ECO:0007669"/>
    <property type="project" value="InterPro"/>
</dbReference>
<organism evidence="2 3">
    <name type="scientific">Trichonephila clavipes</name>
    <name type="common">Golden silk orbweaver</name>
    <name type="synonym">Nephila clavipes</name>
    <dbReference type="NCBI Taxonomy" id="2585209"/>
    <lineage>
        <taxon>Eukaryota</taxon>
        <taxon>Metazoa</taxon>
        <taxon>Ecdysozoa</taxon>
        <taxon>Arthropoda</taxon>
        <taxon>Chelicerata</taxon>
        <taxon>Arachnida</taxon>
        <taxon>Araneae</taxon>
        <taxon>Araneomorphae</taxon>
        <taxon>Entelegynae</taxon>
        <taxon>Araneoidea</taxon>
        <taxon>Nephilidae</taxon>
        <taxon>Trichonephila</taxon>
    </lineage>
</organism>
<name>A0A8X6SMH8_TRICX</name>
<reference evidence="2" key="1">
    <citation type="submission" date="2020-08" db="EMBL/GenBank/DDBJ databases">
        <title>Multicomponent nature underlies the extraordinary mechanical properties of spider dragline silk.</title>
        <authorList>
            <person name="Kono N."/>
            <person name="Nakamura H."/>
            <person name="Mori M."/>
            <person name="Yoshida Y."/>
            <person name="Ohtoshi R."/>
            <person name="Malay A.D."/>
            <person name="Moran D.A.P."/>
            <person name="Tomita M."/>
            <person name="Numata K."/>
            <person name="Arakawa K."/>
        </authorList>
    </citation>
    <scope>NUCLEOTIDE SEQUENCE</scope>
</reference>
<dbReference type="AlphaFoldDB" id="A0A8X6SMH8"/>
<dbReference type="Gene3D" id="3.30.420.10">
    <property type="entry name" value="Ribonuclease H-like superfamily/Ribonuclease H"/>
    <property type="match status" value="1"/>
</dbReference>
<proteinExistence type="predicted"/>
<dbReference type="EMBL" id="BMAU01021332">
    <property type="protein sequence ID" value="GFY14866.1"/>
    <property type="molecule type" value="Genomic_DNA"/>
</dbReference>